<reference evidence="17" key="1">
    <citation type="journal article" date="2014" name="Int. J. Syst. Evol. Microbiol.">
        <title>Complete genome sequence of Corynebacterium casei LMG S-19264T (=DSM 44701T), isolated from a smear-ripened cheese.</title>
        <authorList>
            <consortium name="US DOE Joint Genome Institute (JGI-PGF)"/>
            <person name="Walter F."/>
            <person name="Albersmeier A."/>
            <person name="Kalinowski J."/>
            <person name="Ruckert C."/>
        </authorList>
    </citation>
    <scope>NUCLEOTIDE SEQUENCE</scope>
    <source>
        <strain evidence="17">JCM 18487</strain>
    </source>
</reference>
<keyword evidence="10" id="KW-0443">Lipid metabolism</keyword>
<dbReference type="NCBIfam" id="TIGR00473">
    <property type="entry name" value="pssA"/>
    <property type="match status" value="1"/>
</dbReference>
<dbReference type="EMBL" id="BMOY01000008">
    <property type="protein sequence ID" value="GGJ01280.1"/>
    <property type="molecule type" value="Genomic_DNA"/>
</dbReference>
<feature type="transmembrane region" description="Helical" evidence="16">
    <location>
        <begin position="132"/>
        <end position="150"/>
    </location>
</feature>
<feature type="transmembrane region" description="Helical" evidence="16">
    <location>
        <begin position="185"/>
        <end position="205"/>
    </location>
</feature>
<keyword evidence="6" id="KW-0444">Lipid biosynthesis</keyword>
<keyword evidence="7 15" id="KW-0808">Transferase</keyword>
<evidence type="ECO:0000256" key="10">
    <source>
        <dbReference type="ARBA" id="ARBA00023098"/>
    </source>
</evidence>
<sequence length="252" mass="27973">MSEPGLHRSGWRYARRWLPSALTVFNLVLGFIALLISTYAPADAALLVVAGMVLDGLDGRAARWLQAESEFGKELDSLSDIVTFGVAPAFIMYHLVLRSLGWFGVVIAVLFPVCGALRLARFNIQHKRGNDFVGLPITAAGGILATMALYKDLLDAAWVVMPMAMVVLALLMVSRTRYPNLKRIGFPGSAWVVLPVLGLAVYVLFRFHSSVVNRILFVPLALYAVYGARRMWRWRHVGGTEPKQEWSKSGWK</sequence>
<evidence type="ECO:0000256" key="1">
    <source>
        <dbReference type="ARBA" id="ARBA00000287"/>
    </source>
</evidence>
<name>A0A917K7S7_9BACL</name>
<evidence type="ECO:0000256" key="11">
    <source>
        <dbReference type="ARBA" id="ARBA00023136"/>
    </source>
</evidence>
<dbReference type="GO" id="GO:0003882">
    <property type="term" value="F:CDP-diacylglycerol-serine O-phosphatidyltransferase activity"/>
    <property type="evidence" value="ECO:0007669"/>
    <property type="project" value="UniProtKB-EC"/>
</dbReference>
<evidence type="ECO:0000256" key="6">
    <source>
        <dbReference type="ARBA" id="ARBA00022516"/>
    </source>
</evidence>
<evidence type="ECO:0000313" key="17">
    <source>
        <dbReference type="EMBL" id="GGJ01280.1"/>
    </source>
</evidence>
<evidence type="ECO:0000256" key="14">
    <source>
        <dbReference type="ARBA" id="ARBA00032361"/>
    </source>
</evidence>
<dbReference type="InterPro" id="IPR048254">
    <property type="entry name" value="CDP_ALCOHOL_P_TRANSF_CS"/>
</dbReference>
<evidence type="ECO:0000256" key="9">
    <source>
        <dbReference type="ARBA" id="ARBA00022989"/>
    </source>
</evidence>
<feature type="transmembrane region" description="Helical" evidence="16">
    <location>
        <begin position="102"/>
        <end position="120"/>
    </location>
</feature>
<evidence type="ECO:0000256" key="16">
    <source>
        <dbReference type="SAM" id="Phobius"/>
    </source>
</evidence>
<dbReference type="PANTHER" id="PTHR14269">
    <property type="entry name" value="CDP-DIACYLGLYCEROL--GLYCEROL-3-PHOSPHATE 3-PHOSPHATIDYLTRANSFERASE-RELATED"/>
    <property type="match status" value="1"/>
</dbReference>
<dbReference type="PANTHER" id="PTHR14269:SF61">
    <property type="entry name" value="CDP-DIACYLGLYCEROL--SERINE O-PHOSPHATIDYLTRANSFERASE"/>
    <property type="match status" value="1"/>
</dbReference>
<evidence type="ECO:0000256" key="7">
    <source>
        <dbReference type="ARBA" id="ARBA00022679"/>
    </source>
</evidence>
<gene>
    <name evidence="17" type="primary">pssA</name>
    <name evidence="17" type="ORF">GCM10010885_08110</name>
</gene>
<evidence type="ECO:0000256" key="12">
    <source>
        <dbReference type="ARBA" id="ARBA00023209"/>
    </source>
</evidence>
<dbReference type="PROSITE" id="PS00379">
    <property type="entry name" value="CDP_ALCOHOL_P_TRANSF"/>
    <property type="match status" value="1"/>
</dbReference>
<dbReference type="Proteomes" id="UP000637695">
    <property type="component" value="Unassembled WGS sequence"/>
</dbReference>
<dbReference type="GO" id="GO:0008654">
    <property type="term" value="P:phospholipid biosynthetic process"/>
    <property type="evidence" value="ECO:0007669"/>
    <property type="project" value="UniProtKB-KW"/>
</dbReference>
<organism evidence="17 18">
    <name type="scientific">Alicyclobacillus cellulosilyticus</name>
    <dbReference type="NCBI Taxonomy" id="1003997"/>
    <lineage>
        <taxon>Bacteria</taxon>
        <taxon>Bacillati</taxon>
        <taxon>Bacillota</taxon>
        <taxon>Bacilli</taxon>
        <taxon>Bacillales</taxon>
        <taxon>Alicyclobacillaceae</taxon>
        <taxon>Alicyclobacillus</taxon>
    </lineage>
</organism>
<evidence type="ECO:0000256" key="5">
    <source>
        <dbReference type="ARBA" id="ARBA00017171"/>
    </source>
</evidence>
<dbReference type="InterPro" id="IPR004533">
    <property type="entry name" value="CDP-diaglyc--ser_O-PTrfase"/>
</dbReference>
<keyword evidence="12" id="KW-0594">Phospholipid biosynthesis</keyword>
<keyword evidence="9 16" id="KW-1133">Transmembrane helix</keyword>
<protein>
    <recommendedName>
        <fullName evidence="5">CDP-diacylglycerol--serine O-phosphatidyltransferase</fullName>
        <ecNumber evidence="4">2.7.8.8</ecNumber>
    </recommendedName>
    <alternativeName>
        <fullName evidence="14">Phosphatidylserine synthase</fullName>
    </alternativeName>
</protein>
<dbReference type="InterPro" id="IPR050324">
    <property type="entry name" value="CDP-alcohol_PTase-I"/>
</dbReference>
<reference evidence="17" key="2">
    <citation type="submission" date="2020-09" db="EMBL/GenBank/DDBJ databases">
        <authorList>
            <person name="Sun Q."/>
            <person name="Ohkuma M."/>
        </authorList>
    </citation>
    <scope>NUCLEOTIDE SEQUENCE</scope>
    <source>
        <strain evidence="17">JCM 18487</strain>
    </source>
</reference>
<comment type="similarity">
    <text evidence="3 15">Belongs to the CDP-alcohol phosphatidyltransferase class-I family.</text>
</comment>
<feature type="transmembrane region" description="Helical" evidence="16">
    <location>
        <begin position="21"/>
        <end position="40"/>
    </location>
</feature>
<dbReference type="AlphaFoldDB" id="A0A917K7S7"/>
<accession>A0A917K7S7</accession>
<dbReference type="Gene3D" id="1.20.120.1760">
    <property type="match status" value="1"/>
</dbReference>
<evidence type="ECO:0000256" key="2">
    <source>
        <dbReference type="ARBA" id="ARBA00004127"/>
    </source>
</evidence>
<feature type="transmembrane region" description="Helical" evidence="16">
    <location>
        <begin position="211"/>
        <end position="228"/>
    </location>
</feature>
<evidence type="ECO:0000313" key="18">
    <source>
        <dbReference type="Proteomes" id="UP000637695"/>
    </source>
</evidence>
<dbReference type="EC" id="2.7.8.8" evidence="4"/>
<feature type="transmembrane region" description="Helical" evidence="16">
    <location>
        <begin position="156"/>
        <end position="173"/>
    </location>
</feature>
<evidence type="ECO:0000256" key="15">
    <source>
        <dbReference type="RuleBase" id="RU003750"/>
    </source>
</evidence>
<proteinExistence type="inferred from homology"/>
<keyword evidence="8 16" id="KW-0812">Transmembrane</keyword>
<evidence type="ECO:0000256" key="13">
    <source>
        <dbReference type="ARBA" id="ARBA00023264"/>
    </source>
</evidence>
<keyword evidence="11 16" id="KW-0472">Membrane</keyword>
<keyword evidence="13" id="KW-1208">Phospholipid metabolism</keyword>
<dbReference type="RefSeq" id="WP_229776360.1">
    <property type="nucleotide sequence ID" value="NZ_BMOY01000008.1"/>
</dbReference>
<dbReference type="Pfam" id="PF01066">
    <property type="entry name" value="CDP-OH_P_transf"/>
    <property type="match status" value="1"/>
</dbReference>
<evidence type="ECO:0000256" key="8">
    <source>
        <dbReference type="ARBA" id="ARBA00022692"/>
    </source>
</evidence>
<comment type="caution">
    <text evidence="17">The sequence shown here is derived from an EMBL/GenBank/DDBJ whole genome shotgun (WGS) entry which is preliminary data.</text>
</comment>
<comment type="subcellular location">
    <subcellularLocation>
        <location evidence="2">Endomembrane system</location>
        <topology evidence="2">Multi-pass membrane protein</topology>
    </subcellularLocation>
</comment>
<evidence type="ECO:0000256" key="4">
    <source>
        <dbReference type="ARBA" id="ARBA00013174"/>
    </source>
</evidence>
<dbReference type="InterPro" id="IPR000462">
    <property type="entry name" value="CDP-OH_P_trans"/>
</dbReference>
<comment type="catalytic activity">
    <reaction evidence="1">
        <text>a CDP-1,2-diacyl-sn-glycerol + L-serine = a 1,2-diacyl-sn-glycero-3-phospho-L-serine + CMP + H(+)</text>
        <dbReference type="Rhea" id="RHEA:16913"/>
        <dbReference type="ChEBI" id="CHEBI:15378"/>
        <dbReference type="ChEBI" id="CHEBI:33384"/>
        <dbReference type="ChEBI" id="CHEBI:57262"/>
        <dbReference type="ChEBI" id="CHEBI:58332"/>
        <dbReference type="ChEBI" id="CHEBI:60377"/>
        <dbReference type="EC" id="2.7.8.8"/>
    </reaction>
</comment>
<keyword evidence="18" id="KW-1185">Reference proteome</keyword>
<dbReference type="InterPro" id="IPR043130">
    <property type="entry name" value="CDP-OH_PTrfase_TM_dom"/>
</dbReference>
<dbReference type="GO" id="GO:0012505">
    <property type="term" value="C:endomembrane system"/>
    <property type="evidence" value="ECO:0007669"/>
    <property type="project" value="UniProtKB-SubCell"/>
</dbReference>
<evidence type="ECO:0000256" key="3">
    <source>
        <dbReference type="ARBA" id="ARBA00010441"/>
    </source>
</evidence>
<dbReference type="GO" id="GO:0016020">
    <property type="term" value="C:membrane"/>
    <property type="evidence" value="ECO:0007669"/>
    <property type="project" value="InterPro"/>
</dbReference>